<dbReference type="Gene3D" id="1.10.3720.10">
    <property type="entry name" value="MetI-like"/>
    <property type="match status" value="1"/>
</dbReference>
<proteinExistence type="inferred from homology"/>
<comment type="similarity">
    <text evidence="7">Belongs to the binding-protein-dependent transport system permease family.</text>
</comment>
<keyword evidence="5 7" id="KW-1133">Transmembrane helix</keyword>
<dbReference type="InterPro" id="IPR000515">
    <property type="entry name" value="MetI-like"/>
</dbReference>
<protein>
    <submittedName>
        <fullName evidence="9">Carbohydrate ABC transporter permease</fullName>
    </submittedName>
</protein>
<name>A0ABU0ZMB6_9ACTN</name>
<comment type="subcellular location">
    <subcellularLocation>
        <location evidence="1 7">Cell membrane</location>
        <topology evidence="1 7">Multi-pass membrane protein</topology>
    </subcellularLocation>
</comment>
<keyword evidence="2 7" id="KW-0813">Transport</keyword>
<dbReference type="PANTHER" id="PTHR43744">
    <property type="entry name" value="ABC TRANSPORTER PERMEASE PROTEIN MG189-RELATED-RELATED"/>
    <property type="match status" value="1"/>
</dbReference>
<feature type="transmembrane region" description="Helical" evidence="7">
    <location>
        <begin position="82"/>
        <end position="111"/>
    </location>
</feature>
<keyword evidence="10" id="KW-1185">Reference proteome</keyword>
<organism evidence="9 10">
    <name type="scientific">Phytohabitans maris</name>
    <dbReference type="NCBI Taxonomy" id="3071409"/>
    <lineage>
        <taxon>Bacteria</taxon>
        <taxon>Bacillati</taxon>
        <taxon>Actinomycetota</taxon>
        <taxon>Actinomycetes</taxon>
        <taxon>Micromonosporales</taxon>
        <taxon>Micromonosporaceae</taxon>
    </lineage>
</organism>
<evidence type="ECO:0000256" key="7">
    <source>
        <dbReference type="RuleBase" id="RU363032"/>
    </source>
</evidence>
<dbReference type="PANTHER" id="PTHR43744:SF4">
    <property type="entry name" value="OSMOPROTECTIVE COMPOUNDS UPTAKE PERMEASE PROTEIN GGTD"/>
    <property type="match status" value="1"/>
</dbReference>
<evidence type="ECO:0000313" key="9">
    <source>
        <dbReference type="EMBL" id="MDQ7907539.1"/>
    </source>
</evidence>
<evidence type="ECO:0000256" key="6">
    <source>
        <dbReference type="ARBA" id="ARBA00023136"/>
    </source>
</evidence>
<evidence type="ECO:0000256" key="2">
    <source>
        <dbReference type="ARBA" id="ARBA00022448"/>
    </source>
</evidence>
<evidence type="ECO:0000256" key="1">
    <source>
        <dbReference type="ARBA" id="ARBA00004651"/>
    </source>
</evidence>
<evidence type="ECO:0000256" key="4">
    <source>
        <dbReference type="ARBA" id="ARBA00022692"/>
    </source>
</evidence>
<gene>
    <name evidence="9" type="ORF">RB614_23750</name>
</gene>
<feature type="transmembrane region" description="Helical" evidence="7">
    <location>
        <begin position="195"/>
        <end position="217"/>
    </location>
</feature>
<feature type="transmembrane region" description="Helical" evidence="7">
    <location>
        <begin position="151"/>
        <end position="174"/>
    </location>
</feature>
<dbReference type="CDD" id="cd06261">
    <property type="entry name" value="TM_PBP2"/>
    <property type="match status" value="1"/>
</dbReference>
<comment type="caution">
    <text evidence="9">The sequence shown here is derived from an EMBL/GenBank/DDBJ whole genome shotgun (WGS) entry which is preliminary data.</text>
</comment>
<dbReference type="Pfam" id="PF00528">
    <property type="entry name" value="BPD_transp_1"/>
    <property type="match status" value="1"/>
</dbReference>
<keyword evidence="4 7" id="KW-0812">Transmembrane</keyword>
<feature type="transmembrane region" description="Helical" evidence="7">
    <location>
        <begin position="256"/>
        <end position="280"/>
    </location>
</feature>
<accession>A0ABU0ZMB6</accession>
<evidence type="ECO:0000259" key="8">
    <source>
        <dbReference type="PROSITE" id="PS50928"/>
    </source>
</evidence>
<dbReference type="RefSeq" id="WP_308714817.1">
    <property type="nucleotide sequence ID" value="NZ_JAVHUY010000023.1"/>
</dbReference>
<dbReference type="SUPFAM" id="SSF161098">
    <property type="entry name" value="MetI-like"/>
    <property type="match status" value="1"/>
</dbReference>
<feature type="transmembrane region" description="Helical" evidence="7">
    <location>
        <begin position="20"/>
        <end position="40"/>
    </location>
</feature>
<sequence>MTTLAAAAARAKTRLGSLTATVATVIIAAVWTIPTFGLLLSSFRPEAQIKSTGWWTFFTDPRLTLDNYTQVLSGDSAGLGSIFVNSVVIAVPAVIMPILLAVLAAYAFAWIRFPGRDLLFLAVFAVQIVPVQVALIPLLKLFVSLHVAGTFWTLWIAHTTFALPLAIYLIHNFIAKLPAELIEAARVDGATHAAIIWRIVIPLSMPGIAAFGVFQFLWVWNDLLVSLAFAGGAPQIAPLTVRLAQLAGTNGTQWQLLSAGAFIAIAVPLVVFIALQRYFVRGLLTGSSKS</sequence>
<evidence type="ECO:0000313" key="10">
    <source>
        <dbReference type="Proteomes" id="UP001230908"/>
    </source>
</evidence>
<dbReference type="EMBL" id="JAVHUY010000023">
    <property type="protein sequence ID" value="MDQ7907539.1"/>
    <property type="molecule type" value="Genomic_DNA"/>
</dbReference>
<keyword evidence="6 7" id="KW-0472">Membrane</keyword>
<evidence type="ECO:0000256" key="3">
    <source>
        <dbReference type="ARBA" id="ARBA00022475"/>
    </source>
</evidence>
<feature type="domain" description="ABC transmembrane type-1" evidence="8">
    <location>
        <begin position="83"/>
        <end position="275"/>
    </location>
</feature>
<feature type="transmembrane region" description="Helical" evidence="7">
    <location>
        <begin position="118"/>
        <end position="139"/>
    </location>
</feature>
<keyword evidence="3" id="KW-1003">Cell membrane</keyword>
<dbReference type="PROSITE" id="PS50928">
    <property type="entry name" value="ABC_TM1"/>
    <property type="match status" value="1"/>
</dbReference>
<dbReference type="InterPro" id="IPR035906">
    <property type="entry name" value="MetI-like_sf"/>
</dbReference>
<reference evidence="9 10" key="1">
    <citation type="submission" date="2023-08" db="EMBL/GenBank/DDBJ databases">
        <title>Phytohabitans sansha sp. nov., isolated from marine sediment.</title>
        <authorList>
            <person name="Zhao Y."/>
            <person name="Yi K."/>
        </authorList>
    </citation>
    <scope>NUCLEOTIDE SEQUENCE [LARGE SCALE GENOMIC DNA]</scope>
    <source>
        <strain evidence="9 10">ZYX-F-186</strain>
    </source>
</reference>
<dbReference type="Proteomes" id="UP001230908">
    <property type="component" value="Unassembled WGS sequence"/>
</dbReference>
<evidence type="ECO:0000256" key="5">
    <source>
        <dbReference type="ARBA" id="ARBA00022989"/>
    </source>
</evidence>